<accession>A0ABN9QSW0</accession>
<feature type="compositionally biased region" description="Low complexity" evidence="1">
    <location>
        <begin position="10"/>
        <end position="26"/>
    </location>
</feature>
<reference evidence="2" key="1">
    <citation type="submission" date="2023-10" db="EMBL/GenBank/DDBJ databases">
        <authorList>
            <person name="Chen Y."/>
            <person name="Shah S."/>
            <person name="Dougan E. K."/>
            <person name="Thang M."/>
            <person name="Chan C."/>
        </authorList>
    </citation>
    <scope>NUCLEOTIDE SEQUENCE [LARGE SCALE GENOMIC DNA]</scope>
</reference>
<gene>
    <name evidence="2" type="ORF">PCOR1329_LOCUS14210</name>
</gene>
<evidence type="ECO:0000313" key="3">
    <source>
        <dbReference type="Proteomes" id="UP001189429"/>
    </source>
</evidence>
<dbReference type="Proteomes" id="UP001189429">
    <property type="component" value="Unassembled WGS sequence"/>
</dbReference>
<name>A0ABN9QSW0_9DINO</name>
<dbReference type="EMBL" id="CAUYUJ010004229">
    <property type="protein sequence ID" value="CAK0808698.1"/>
    <property type="molecule type" value="Genomic_DNA"/>
</dbReference>
<feature type="compositionally biased region" description="Low complexity" evidence="1">
    <location>
        <begin position="35"/>
        <end position="47"/>
    </location>
</feature>
<sequence>ELQRLHRRGALVPARRPARRPLQPRGAHPRGGGAPIHAPAQPGAPRCGGDRRRARRRGRPQQPPGGLRAQPAVGGLLRRLRHRGAAPRRLRAWRSVLAVLADQVLHLWQLPDCGGARLQRAGDLRRQGSGGPVLVLGRRRYGGRLKRGRRLGM</sequence>
<evidence type="ECO:0000256" key="1">
    <source>
        <dbReference type="SAM" id="MobiDB-lite"/>
    </source>
</evidence>
<keyword evidence="3" id="KW-1185">Reference proteome</keyword>
<protein>
    <submittedName>
        <fullName evidence="2">Uncharacterized protein</fullName>
    </submittedName>
</protein>
<evidence type="ECO:0000313" key="2">
    <source>
        <dbReference type="EMBL" id="CAK0808698.1"/>
    </source>
</evidence>
<proteinExistence type="predicted"/>
<feature type="compositionally biased region" description="Low complexity" evidence="1">
    <location>
        <begin position="64"/>
        <end position="75"/>
    </location>
</feature>
<feature type="region of interest" description="Disordered" evidence="1">
    <location>
        <begin position="1"/>
        <end position="75"/>
    </location>
</feature>
<feature type="non-terminal residue" evidence="2">
    <location>
        <position position="153"/>
    </location>
</feature>
<feature type="non-terminal residue" evidence="2">
    <location>
        <position position="1"/>
    </location>
</feature>
<comment type="caution">
    <text evidence="2">The sequence shown here is derived from an EMBL/GenBank/DDBJ whole genome shotgun (WGS) entry which is preliminary data.</text>
</comment>
<organism evidence="2 3">
    <name type="scientific">Prorocentrum cordatum</name>
    <dbReference type="NCBI Taxonomy" id="2364126"/>
    <lineage>
        <taxon>Eukaryota</taxon>
        <taxon>Sar</taxon>
        <taxon>Alveolata</taxon>
        <taxon>Dinophyceae</taxon>
        <taxon>Prorocentrales</taxon>
        <taxon>Prorocentraceae</taxon>
        <taxon>Prorocentrum</taxon>
    </lineage>
</organism>